<sequence length="215" mass="24797">MEIDKDLLNIEELLEKNIVLKIVGPTSIGKTTNLPKYLGKKYKVVVIVSNPQISNSLNKFNFPNVTYISSKEYKKIGNEDILIIDEMDTGSLDNFLIISLWEKNKKTKLILNSNLPHSLFPQFPTYKVERYLSYPSEIRYLSDIPCFTNSISPLIKLVYNTHNSTIEGDFLIFALRKKSVDIIMEKLKNMNIDADIYSSYNITSDIYKPSDKRKI</sequence>
<dbReference type="EMBL" id="BARS01002818">
    <property type="protein sequence ID" value="GAF73278.1"/>
    <property type="molecule type" value="Genomic_DNA"/>
</dbReference>
<dbReference type="AlphaFoldDB" id="X0RWU3"/>
<feature type="non-terminal residue" evidence="1">
    <location>
        <position position="215"/>
    </location>
</feature>
<organism evidence="1">
    <name type="scientific">marine sediment metagenome</name>
    <dbReference type="NCBI Taxonomy" id="412755"/>
    <lineage>
        <taxon>unclassified sequences</taxon>
        <taxon>metagenomes</taxon>
        <taxon>ecological metagenomes</taxon>
    </lineage>
</organism>
<name>X0RWU3_9ZZZZ</name>
<comment type="caution">
    <text evidence="1">The sequence shown here is derived from an EMBL/GenBank/DDBJ whole genome shotgun (WGS) entry which is preliminary data.</text>
</comment>
<reference evidence="1" key="1">
    <citation type="journal article" date="2014" name="Front. Microbiol.">
        <title>High frequency of phylogenetically diverse reductive dehalogenase-homologous genes in deep subseafloor sedimentary metagenomes.</title>
        <authorList>
            <person name="Kawai M."/>
            <person name="Futagami T."/>
            <person name="Toyoda A."/>
            <person name="Takaki Y."/>
            <person name="Nishi S."/>
            <person name="Hori S."/>
            <person name="Arai W."/>
            <person name="Tsubouchi T."/>
            <person name="Morono Y."/>
            <person name="Uchiyama I."/>
            <person name="Ito T."/>
            <person name="Fujiyama A."/>
            <person name="Inagaki F."/>
            <person name="Takami H."/>
        </authorList>
    </citation>
    <scope>NUCLEOTIDE SEQUENCE</scope>
    <source>
        <strain evidence="1">Expedition CK06-06</strain>
    </source>
</reference>
<accession>X0RWU3</accession>
<proteinExistence type="predicted"/>
<evidence type="ECO:0000313" key="1">
    <source>
        <dbReference type="EMBL" id="GAF73278.1"/>
    </source>
</evidence>
<gene>
    <name evidence="1" type="ORF">S01H1_05407</name>
</gene>
<protein>
    <recommendedName>
        <fullName evidence="2">Helicase ATP-binding domain-containing protein</fullName>
    </recommendedName>
</protein>
<dbReference type="InterPro" id="IPR027417">
    <property type="entry name" value="P-loop_NTPase"/>
</dbReference>
<evidence type="ECO:0008006" key="2">
    <source>
        <dbReference type="Google" id="ProtNLM"/>
    </source>
</evidence>
<dbReference type="SUPFAM" id="SSF52540">
    <property type="entry name" value="P-loop containing nucleoside triphosphate hydrolases"/>
    <property type="match status" value="1"/>
</dbReference>